<dbReference type="GO" id="GO:0046872">
    <property type="term" value="F:metal ion binding"/>
    <property type="evidence" value="ECO:0007669"/>
    <property type="project" value="UniProtKB-KW"/>
</dbReference>
<comment type="similarity">
    <text evidence="2">Belongs to the fucolectin family.</text>
</comment>
<dbReference type="GO" id="GO:0010185">
    <property type="term" value="P:regulation of cellular defense response"/>
    <property type="evidence" value="ECO:0007669"/>
    <property type="project" value="UniProtKB-ARBA"/>
</dbReference>
<dbReference type="GO" id="GO:0001868">
    <property type="term" value="P:regulation of complement activation, lectin pathway"/>
    <property type="evidence" value="ECO:0007669"/>
    <property type="project" value="UniProtKB-ARBA"/>
</dbReference>
<sequence>MSALSYPTELIICPSVEVEVYGEAITPECKPEPNAINLATQGIAEQSSHYARKGEPNLAIDGKRNGTYNEGSCSHTEIDYPAWWRVNLKATYSISTVVIYNRQDCCDHRLMGAEIRVGDSPDVSTHIKCGTIEGTYPGSIHTICCHGLKGQFVSVVIPDQSQYLTLCEVEVYGEAVIPECKPALNAINIAKQGTADQSSYYSYLGSPSHAIDGNRNGIFGKGSCTHTQKDTPSWWRVNLKATYAVSAVVVYNREDCCDNILMGAEIRVAFNLARRGIAEQSSFYSNLGDVSHAIDGRRNGNFGDGRCTHTVLETSPWWRVNLRATYAISSVVVYNRQDCCDDRLNGAEIRVGDSPDVSEHVKCGTIEETYPGSVHTICCHGRRGQYVSVVLPNQLQYLTLCEVEVYGEAIDQSMEYGSAECLKSPRLTTVNKVLYQITSPHLPFYIYNVDAEVENNKG</sequence>
<evidence type="ECO:0000313" key="9">
    <source>
        <dbReference type="EMBL" id="KAG2460160.1"/>
    </source>
</evidence>
<dbReference type="SUPFAM" id="SSF49785">
    <property type="entry name" value="Galactose-binding domain-like"/>
    <property type="match status" value="3"/>
</dbReference>
<dbReference type="InterPro" id="IPR051941">
    <property type="entry name" value="BG_Antigen-Binding_Lectin"/>
</dbReference>
<comment type="function">
    <text evidence="1">Acts as a defensive agent. Recognizes blood group fucosylated oligosaccharides including A, B, H and Lewis B-type antigens. Does not recognize Lewis A antigen and has low affinity for monovalent haptens.</text>
</comment>
<feature type="non-terminal residue" evidence="9">
    <location>
        <position position="1"/>
    </location>
</feature>
<evidence type="ECO:0000256" key="5">
    <source>
        <dbReference type="ARBA" id="ARBA00022734"/>
    </source>
</evidence>
<keyword evidence="7" id="KW-1015">Disulfide bond</keyword>
<comment type="subunit">
    <text evidence="3">Homotrimer.</text>
</comment>
<name>A0A8X7X1P2_POLSE</name>
<dbReference type="PANTHER" id="PTHR45713:SF11">
    <property type="entry name" value="FUCOLECTIN TACHYLECTIN-4 PENTRAXIN-1 DOMAIN-CONTAINING PROTEIN"/>
    <property type="match status" value="1"/>
</dbReference>
<dbReference type="Proteomes" id="UP000886611">
    <property type="component" value="Unassembled WGS sequence"/>
</dbReference>
<dbReference type="InterPro" id="IPR006585">
    <property type="entry name" value="FTP1"/>
</dbReference>
<dbReference type="Pfam" id="PF22633">
    <property type="entry name" value="F5_F8_type_C_2"/>
    <property type="match status" value="3"/>
</dbReference>
<evidence type="ECO:0000256" key="1">
    <source>
        <dbReference type="ARBA" id="ARBA00002219"/>
    </source>
</evidence>
<keyword evidence="4" id="KW-0479">Metal-binding</keyword>
<gene>
    <name evidence="9" type="primary">Pxn1_1</name>
    <name evidence="9" type="ORF">GTO96_0021817</name>
</gene>
<dbReference type="EMBL" id="JAATIS010005064">
    <property type="protein sequence ID" value="KAG2460160.1"/>
    <property type="molecule type" value="Genomic_DNA"/>
</dbReference>
<protein>
    <submittedName>
        <fullName evidence="9">PXN1 protein</fullName>
    </submittedName>
</protein>
<comment type="caution">
    <text evidence="9">The sequence shown here is derived from an EMBL/GenBank/DDBJ whole genome shotgun (WGS) entry which is preliminary data.</text>
</comment>
<dbReference type="SMART" id="SM00607">
    <property type="entry name" value="FTP"/>
    <property type="match status" value="3"/>
</dbReference>
<feature type="non-terminal residue" evidence="9">
    <location>
        <position position="458"/>
    </location>
</feature>
<feature type="domain" description="Fucolectin tachylectin-4 pentraxin-1" evidence="8">
    <location>
        <begin position="186"/>
        <end position="270"/>
    </location>
</feature>
<keyword evidence="6" id="KW-0106">Calcium</keyword>
<evidence type="ECO:0000256" key="3">
    <source>
        <dbReference type="ARBA" id="ARBA00011233"/>
    </source>
</evidence>
<reference evidence="9 10" key="1">
    <citation type="journal article" date="2021" name="Cell">
        <title>Tracing the genetic footprints of vertebrate landing in non-teleost ray-finned fishes.</title>
        <authorList>
            <person name="Bi X."/>
            <person name="Wang K."/>
            <person name="Yang L."/>
            <person name="Pan H."/>
            <person name="Jiang H."/>
            <person name="Wei Q."/>
            <person name="Fang M."/>
            <person name="Yu H."/>
            <person name="Zhu C."/>
            <person name="Cai Y."/>
            <person name="He Y."/>
            <person name="Gan X."/>
            <person name="Zeng H."/>
            <person name="Yu D."/>
            <person name="Zhu Y."/>
            <person name="Jiang H."/>
            <person name="Qiu Q."/>
            <person name="Yang H."/>
            <person name="Zhang Y.E."/>
            <person name="Wang W."/>
            <person name="Zhu M."/>
            <person name="He S."/>
            <person name="Zhang G."/>
        </authorList>
    </citation>
    <scope>NUCLEOTIDE SEQUENCE [LARGE SCALE GENOMIC DNA]</scope>
    <source>
        <strain evidence="9">Bchr_013</strain>
    </source>
</reference>
<feature type="domain" description="Fucolectin tachylectin-4 pentraxin-1" evidence="8">
    <location>
        <begin position="35"/>
        <end position="180"/>
    </location>
</feature>
<evidence type="ECO:0000256" key="2">
    <source>
        <dbReference type="ARBA" id="ARBA00010147"/>
    </source>
</evidence>
<dbReference type="GO" id="GO:0042806">
    <property type="term" value="F:fucose binding"/>
    <property type="evidence" value="ECO:0007669"/>
    <property type="project" value="UniProtKB-ARBA"/>
</dbReference>
<dbReference type="AlphaFoldDB" id="A0A8X7X1P2"/>
<evidence type="ECO:0000256" key="4">
    <source>
        <dbReference type="ARBA" id="ARBA00022723"/>
    </source>
</evidence>
<keyword evidence="5" id="KW-0430">Lectin</keyword>
<proteinExistence type="inferred from homology"/>
<feature type="domain" description="Fucolectin tachylectin-4 pentraxin-1" evidence="8">
    <location>
        <begin position="271"/>
        <end position="411"/>
    </location>
</feature>
<evidence type="ECO:0000259" key="8">
    <source>
        <dbReference type="SMART" id="SM00607"/>
    </source>
</evidence>
<evidence type="ECO:0000313" key="10">
    <source>
        <dbReference type="Proteomes" id="UP000886611"/>
    </source>
</evidence>
<evidence type="ECO:0000256" key="7">
    <source>
        <dbReference type="ARBA" id="ARBA00023157"/>
    </source>
</evidence>
<dbReference type="Gene3D" id="2.60.120.260">
    <property type="entry name" value="Galactose-binding domain-like"/>
    <property type="match status" value="3"/>
</dbReference>
<keyword evidence="10" id="KW-1185">Reference proteome</keyword>
<organism evidence="9 10">
    <name type="scientific">Polypterus senegalus</name>
    <name type="common">Senegal bichir</name>
    <dbReference type="NCBI Taxonomy" id="55291"/>
    <lineage>
        <taxon>Eukaryota</taxon>
        <taxon>Metazoa</taxon>
        <taxon>Chordata</taxon>
        <taxon>Craniata</taxon>
        <taxon>Vertebrata</taxon>
        <taxon>Euteleostomi</taxon>
        <taxon>Actinopterygii</taxon>
        <taxon>Polypteriformes</taxon>
        <taxon>Polypteridae</taxon>
        <taxon>Polypterus</taxon>
    </lineage>
</organism>
<dbReference type="InterPro" id="IPR008979">
    <property type="entry name" value="Galactose-bd-like_sf"/>
</dbReference>
<evidence type="ECO:0000256" key="6">
    <source>
        <dbReference type="ARBA" id="ARBA00022837"/>
    </source>
</evidence>
<accession>A0A8X7X1P2</accession>
<dbReference type="PANTHER" id="PTHR45713">
    <property type="entry name" value="FTP DOMAIN-CONTAINING PROTEIN"/>
    <property type="match status" value="1"/>
</dbReference>